<feature type="region of interest" description="Disordered" evidence="1">
    <location>
        <begin position="950"/>
        <end position="974"/>
    </location>
</feature>
<keyword evidence="2" id="KW-0472">Membrane</keyword>
<evidence type="ECO:0000313" key="3">
    <source>
        <dbReference type="EMBL" id="CAE7780857.1"/>
    </source>
</evidence>
<keyword evidence="2" id="KW-0812">Transmembrane</keyword>
<dbReference type="Proteomes" id="UP000649617">
    <property type="component" value="Unassembled WGS sequence"/>
</dbReference>
<name>A0A812YL82_SYMPI</name>
<gene>
    <name evidence="3" type="ORF">SPIL2461_LOCUS23199</name>
</gene>
<sequence>MSQVGPASVSTAVFKGGHSCVHGGASCSTRGFWSGASHAGSNTSGNVWSIKSLTDCFKNTRGAVYQDMNTTEGVVYELQFSAIDAFLDQKAANQSSTLHVEVQSPPGNTVLHEAIVLSGSAYQPVEGAEHDLCAKELGEPRLLDPRWYLEELLSNKAQHVLCWTMWVSELHPRTSNHSGAGNNKDFRALHHCKYNCRSHHHSHNHFQQYYAKGDDASIHPFYNCRHTAVHDKEVHNYECHHKNEALAAGASAAAAAQAKGLKPHQQAMAAADAAARAAHAANKTSEQVALASAKAAALAVQTAGGSLQQGCVEAGRAALYALKSEQTTSTAVASSNVAFTALRSIGLPEDHITECLAQAVKTTCRATGTQSDALAECAGSTAMAAAQHAGMTEDEQAEVAGKAVELVIALATETTQPAEAAPSTTENPELQVLIREVEEAKKAAQDAAIAAGMAHVEAEKAKATATLPPTTSSTTTVPRNASFETEVIVTDAPQPAAACICNNCPSPHDFNGADKKSMSRQHTCATPILHSCLVGSVKEKVPDDCCSGSGAENVVGATFEELYYSNNYGSCPTLTFAGPLAGARVKLQCNFDNTITYGENRCGADCSCSFEDVYGPGCYRASDALPGTAWFFMTAGCDCTDAKAVQPHQFNLPPLDQNVKAGDILNVGPEEAAKALNRQRQQLRTFYDEMVRDEQVMAGVVGKLSSGKPIADAIFGMDTGEIPEKATKRMLEVATQDPASAKYAINATVSIMGHALSTLKSGKPLADAIFGGDTSHLIQPHLIQRPNAANGPGAPDFSLPPSSFGGNFPNFHSQASNEPVVETVRFVGEFKAIIGDNVEQFLKECSAKLKPVACKDARPGSVVVTLAAASWSDLHAANDLIEKGSFELPSFGKFEKEKDSSNAGPKSAKQAFDAAAEQTPEEAKADLLNPDITANDVKTVQSIFDKIHEEEEKEAEEGKPSRSSATAHVPTAEERSASDAIVGTMLLLFGFGCIGFCVYYWAAASKRVKQRLQTAASKRLMKRGKEGDSQLYVTSTQGLQPGEQVSLGKETVSVESLGFAITISEGLPDACKSGDALIRVRELREAASESAAEAADQKAVLLKDVAKGDKEVLVTGALVVKKGERVKIGTLEQELVIKSVGKIVMVTPALKTTHAIGSKLRKAGEAEQTTGSTAEDADREETAAEETAGEETGAEELAEGTADEKPKEAGDAPKD</sequence>
<keyword evidence="4" id="KW-1185">Reference proteome</keyword>
<proteinExistence type="predicted"/>
<evidence type="ECO:0000256" key="2">
    <source>
        <dbReference type="SAM" id="Phobius"/>
    </source>
</evidence>
<accession>A0A812YL82</accession>
<evidence type="ECO:0000256" key="1">
    <source>
        <dbReference type="SAM" id="MobiDB-lite"/>
    </source>
</evidence>
<reference evidence="3" key="1">
    <citation type="submission" date="2021-02" db="EMBL/GenBank/DDBJ databases">
        <authorList>
            <person name="Dougan E. K."/>
            <person name="Rhodes N."/>
            <person name="Thang M."/>
            <person name="Chan C."/>
        </authorList>
    </citation>
    <scope>NUCLEOTIDE SEQUENCE</scope>
</reference>
<comment type="caution">
    <text evidence="3">The sequence shown here is derived from an EMBL/GenBank/DDBJ whole genome shotgun (WGS) entry which is preliminary data.</text>
</comment>
<feature type="compositionally biased region" description="Basic and acidic residues" evidence="1">
    <location>
        <begin position="1202"/>
        <end position="1215"/>
    </location>
</feature>
<feature type="region of interest" description="Disordered" evidence="1">
    <location>
        <begin position="895"/>
        <end position="920"/>
    </location>
</feature>
<feature type="transmembrane region" description="Helical" evidence="2">
    <location>
        <begin position="980"/>
        <end position="1002"/>
    </location>
</feature>
<feature type="compositionally biased region" description="Basic and acidic residues" evidence="1">
    <location>
        <begin position="950"/>
        <end position="960"/>
    </location>
</feature>
<keyword evidence="2" id="KW-1133">Transmembrane helix</keyword>
<feature type="compositionally biased region" description="Acidic residues" evidence="1">
    <location>
        <begin position="1175"/>
        <end position="1198"/>
    </location>
</feature>
<organism evidence="3 4">
    <name type="scientific">Symbiodinium pilosum</name>
    <name type="common">Dinoflagellate</name>
    <dbReference type="NCBI Taxonomy" id="2952"/>
    <lineage>
        <taxon>Eukaryota</taxon>
        <taxon>Sar</taxon>
        <taxon>Alveolata</taxon>
        <taxon>Dinophyceae</taxon>
        <taxon>Suessiales</taxon>
        <taxon>Symbiodiniaceae</taxon>
        <taxon>Symbiodinium</taxon>
    </lineage>
</organism>
<feature type="region of interest" description="Disordered" evidence="1">
    <location>
        <begin position="1159"/>
        <end position="1215"/>
    </location>
</feature>
<dbReference type="EMBL" id="CAJNIZ010048056">
    <property type="protein sequence ID" value="CAE7780857.1"/>
    <property type="molecule type" value="Genomic_DNA"/>
</dbReference>
<protein>
    <submittedName>
        <fullName evidence="3">Uncharacterized protein</fullName>
    </submittedName>
</protein>
<evidence type="ECO:0000313" key="4">
    <source>
        <dbReference type="Proteomes" id="UP000649617"/>
    </source>
</evidence>
<dbReference type="AlphaFoldDB" id="A0A812YL82"/>
<dbReference type="OrthoDB" id="435473at2759"/>